<dbReference type="SMART" id="SM00671">
    <property type="entry name" value="SEL1"/>
    <property type="match status" value="3"/>
</dbReference>
<gene>
    <name evidence="2" type="ORF">MCUN1_000300</name>
</gene>
<dbReference type="PANTHER" id="PTHR11102">
    <property type="entry name" value="SEL-1-LIKE PROTEIN"/>
    <property type="match status" value="1"/>
</dbReference>
<name>A0AAF0EV49_9BASI</name>
<reference evidence="2" key="1">
    <citation type="submission" date="2023-03" db="EMBL/GenBank/DDBJ databases">
        <title>Mating type loci evolution in Malassezia.</title>
        <authorList>
            <person name="Coelho M.A."/>
        </authorList>
    </citation>
    <scope>NUCLEOTIDE SEQUENCE</scope>
    <source>
        <strain evidence="2">CBS 11721</strain>
    </source>
</reference>
<dbReference type="InterPro" id="IPR006597">
    <property type="entry name" value="Sel1-like"/>
</dbReference>
<dbReference type="Gene3D" id="1.25.40.10">
    <property type="entry name" value="Tetratricopeptide repeat domain"/>
    <property type="match status" value="1"/>
</dbReference>
<accession>A0AAF0EV49</accession>
<proteinExistence type="inferred from homology"/>
<organism evidence="2 3">
    <name type="scientific">Malassezia cuniculi</name>
    <dbReference type="NCBI Taxonomy" id="948313"/>
    <lineage>
        <taxon>Eukaryota</taxon>
        <taxon>Fungi</taxon>
        <taxon>Dikarya</taxon>
        <taxon>Basidiomycota</taxon>
        <taxon>Ustilaginomycotina</taxon>
        <taxon>Malasseziomycetes</taxon>
        <taxon>Malasseziales</taxon>
        <taxon>Malasseziaceae</taxon>
        <taxon>Malassezia</taxon>
    </lineage>
</organism>
<evidence type="ECO:0000313" key="3">
    <source>
        <dbReference type="Proteomes" id="UP001219933"/>
    </source>
</evidence>
<dbReference type="SUPFAM" id="SSF81901">
    <property type="entry name" value="HCP-like"/>
    <property type="match status" value="1"/>
</dbReference>
<evidence type="ECO:0000313" key="2">
    <source>
        <dbReference type="EMBL" id="WFD33487.1"/>
    </source>
</evidence>
<dbReference type="InterPro" id="IPR050767">
    <property type="entry name" value="Sel1_AlgK"/>
</dbReference>
<keyword evidence="3" id="KW-1185">Reference proteome</keyword>
<dbReference type="InterPro" id="IPR011990">
    <property type="entry name" value="TPR-like_helical_dom_sf"/>
</dbReference>
<dbReference type="Proteomes" id="UP001219933">
    <property type="component" value="Chromosome 1"/>
</dbReference>
<comment type="similarity">
    <text evidence="1">Belongs to the sel-1 family.</text>
</comment>
<sequence>MGVMSSYVAVRLGAAARMAPVSVSLRMSPLAAYMAPLETIASHIARWLGGSGILTPTQTPAPLLAGAGAGAAGMLPAPAPESAAAEWNGILLAAPKKKVSHSRKAMRMANKGLKDRTTAAPAAGVAAAGFRGVASAAATSTTPHADAIKRLALPEATAVAILTRVLDGSPSEAHIFQALDDAKRPASALRRLASQILQLSQAKERYGVSFQLYRLAHRRGDADAGYSWATMVLEGLVPDAGVPAQDAVDVYVRLAKDGHAQAKFGLGRVLLAQASQAPDPAASVERATALWHSAGRSGMPDAWYELGRLHMDGTHAPRDEAKAISAFEHGARAGSSLAAYALGVLHSQRAEKGNAKAASLSTRYFLRAAQKGHAPSAYNMGVRYLGGTDETREAHHARWGVYPDDKSARQWFAAAAGKNYLPAIMNYAAMLADGRGGDDRIKDLREAQQQYRRAEGLAAAARHGLLARDDSATVASHMQASARAGRARVDSLLAGEVGAAAAAATDDGTAAGAASANAADGASTAKSAASGGTSCIVM</sequence>
<dbReference type="AlphaFoldDB" id="A0AAF0EV49"/>
<evidence type="ECO:0000256" key="1">
    <source>
        <dbReference type="ARBA" id="ARBA00038101"/>
    </source>
</evidence>
<dbReference type="EMBL" id="CP119877">
    <property type="protein sequence ID" value="WFD33487.1"/>
    <property type="molecule type" value="Genomic_DNA"/>
</dbReference>
<protein>
    <submittedName>
        <fullName evidence="2">Uncharacterized protein</fullName>
    </submittedName>
</protein>
<dbReference type="PANTHER" id="PTHR11102:SF160">
    <property type="entry name" value="ERAD-ASSOCIATED E3 UBIQUITIN-PROTEIN LIGASE COMPONENT HRD3"/>
    <property type="match status" value="1"/>
</dbReference>